<evidence type="ECO:0000313" key="4">
    <source>
        <dbReference type="Proteomes" id="UP000702544"/>
    </source>
</evidence>
<gene>
    <name evidence="3" type="ORF">GWO12_16725</name>
</gene>
<evidence type="ECO:0000256" key="1">
    <source>
        <dbReference type="SAM" id="MobiDB-lite"/>
    </source>
</evidence>
<organism evidence="3 4">
    <name type="scientific">Candidatus Kutchimonas denitrificans</name>
    <dbReference type="NCBI Taxonomy" id="3056748"/>
    <lineage>
        <taxon>Bacteria</taxon>
        <taxon>Pseudomonadati</taxon>
        <taxon>Gemmatimonadota</taxon>
        <taxon>Gemmatimonadia</taxon>
        <taxon>Candidatus Palauibacterales</taxon>
        <taxon>Candidatus Palauibacteraceae</taxon>
        <taxon>Candidatus Kutchimonas</taxon>
    </lineage>
</organism>
<feature type="domain" description="Prokaryotic-type class I peptide chain release factors" evidence="2">
    <location>
        <begin position="6"/>
        <end position="130"/>
    </location>
</feature>
<dbReference type="PANTHER" id="PTHR47814">
    <property type="entry name" value="PEPTIDYL-TRNA HYDROLASE ARFB"/>
    <property type="match status" value="1"/>
</dbReference>
<dbReference type="NCBIfam" id="NF006718">
    <property type="entry name" value="PRK09256.1"/>
    <property type="match status" value="1"/>
</dbReference>
<dbReference type="Proteomes" id="UP000702544">
    <property type="component" value="Unassembled WGS sequence"/>
</dbReference>
<dbReference type="EMBL" id="JAACAK010000142">
    <property type="protein sequence ID" value="NIR76724.1"/>
    <property type="molecule type" value="Genomic_DNA"/>
</dbReference>
<feature type="compositionally biased region" description="Basic residues" evidence="1">
    <location>
        <begin position="99"/>
        <end position="108"/>
    </location>
</feature>
<name>A0AAE5CDX6_9BACT</name>
<dbReference type="EC" id="3.1.1.29" evidence="3"/>
<proteinExistence type="predicted"/>
<dbReference type="PANTHER" id="PTHR47814:SF1">
    <property type="entry name" value="PEPTIDYL-TRNA HYDROLASE ARFB"/>
    <property type="match status" value="1"/>
</dbReference>
<evidence type="ECO:0000313" key="3">
    <source>
        <dbReference type="EMBL" id="NIR76724.1"/>
    </source>
</evidence>
<dbReference type="Gene3D" id="3.30.160.20">
    <property type="match status" value="1"/>
</dbReference>
<dbReference type="GO" id="GO:0043022">
    <property type="term" value="F:ribosome binding"/>
    <property type="evidence" value="ECO:0007669"/>
    <property type="project" value="TreeGrafter"/>
</dbReference>
<dbReference type="Pfam" id="PF00472">
    <property type="entry name" value="RF-1"/>
    <property type="match status" value="1"/>
</dbReference>
<dbReference type="GO" id="GO:0004045">
    <property type="term" value="F:peptidyl-tRNA hydrolase activity"/>
    <property type="evidence" value="ECO:0007669"/>
    <property type="project" value="UniProtKB-EC"/>
</dbReference>
<feature type="region of interest" description="Disordered" evidence="1">
    <location>
        <begin position="95"/>
        <end position="137"/>
    </location>
</feature>
<dbReference type="AlphaFoldDB" id="A0AAE5CDX6"/>
<accession>A0AAE5CDX6</accession>
<comment type="caution">
    <text evidence="3">The sequence shown here is derived from an EMBL/GenBank/DDBJ whole genome shotgun (WGS) entry which is preliminary data.</text>
</comment>
<dbReference type="GO" id="GO:0003747">
    <property type="term" value="F:translation release factor activity"/>
    <property type="evidence" value="ECO:0007669"/>
    <property type="project" value="InterPro"/>
</dbReference>
<dbReference type="GO" id="GO:0072344">
    <property type="term" value="P:rescue of stalled ribosome"/>
    <property type="evidence" value="ECO:0007669"/>
    <property type="project" value="TreeGrafter"/>
</dbReference>
<protein>
    <submittedName>
        <fullName evidence="3">Aminoacyl-tRNA hydrolase</fullName>
        <ecNumber evidence="3">3.1.1.29</ecNumber>
    </submittedName>
</protein>
<reference evidence="3 4" key="1">
    <citation type="submission" date="2020-01" db="EMBL/GenBank/DDBJ databases">
        <title>Genomes assembled from Gulf of Kutch pelagic sediment metagenomes.</title>
        <authorList>
            <person name="Chandrashekar M."/>
            <person name="Mahajan M.S."/>
            <person name="Dave K.J."/>
            <person name="Vatsa P."/>
            <person name="Nathani N.M."/>
        </authorList>
    </citation>
    <scope>NUCLEOTIDE SEQUENCE [LARGE SCALE GENOMIC DNA]</scope>
    <source>
        <strain evidence="3">KS3-K002</strain>
    </source>
</reference>
<dbReference type="SUPFAM" id="SSF110916">
    <property type="entry name" value="Peptidyl-tRNA hydrolase domain-like"/>
    <property type="match status" value="1"/>
</dbReference>
<feature type="compositionally biased region" description="Basic residues" evidence="1">
    <location>
        <begin position="117"/>
        <end position="130"/>
    </location>
</feature>
<evidence type="ECO:0000259" key="2">
    <source>
        <dbReference type="Pfam" id="PF00472"/>
    </source>
</evidence>
<dbReference type="InterPro" id="IPR000352">
    <property type="entry name" value="Pep_chain_release_fac_I"/>
</dbReference>
<sequence>MCAERTIPESEIFYQATRSGGPGGQHANRRATRVEACWNVRESDALTEAERERILERLASRIGKDGVLRVAAEDERSQHRNRELATQRLRDLVAAALHVPKKRKKTRPPKSVDRKRLEAKRRRQRIKKLRKPPDPEE</sequence>
<keyword evidence="3" id="KW-0378">Hydrolase</keyword>